<evidence type="ECO:0000313" key="1">
    <source>
        <dbReference type="EMBL" id="AEE48433.1"/>
    </source>
</evidence>
<sequence>MFSYATNQWTPFLKSTETRWVFSDAINGLDKIGSVSNKLKLKKLVIRFPFL</sequence>
<proteinExistence type="predicted"/>
<dbReference type="Proteomes" id="UP000008461">
    <property type="component" value="Chromosome"/>
</dbReference>
<keyword evidence="2" id="KW-1185">Reference proteome</keyword>
<dbReference type="HOGENOM" id="CLU_3099452_0_0_10"/>
<dbReference type="EMBL" id="CP002691">
    <property type="protein sequence ID" value="AEE48433.1"/>
    <property type="molecule type" value="Genomic_DNA"/>
</dbReference>
<accession>F4KZD8</accession>
<reference key="2">
    <citation type="submission" date="2011-04" db="EMBL/GenBank/DDBJ databases">
        <title>Complete sequence of chromosome of Haliscomenobacter hydrossis DSM 1100.</title>
        <authorList>
            <consortium name="US DOE Joint Genome Institute (JGI-PGF)"/>
            <person name="Lucas S."/>
            <person name="Han J."/>
            <person name="Lapidus A."/>
            <person name="Bruce D."/>
            <person name="Goodwin L."/>
            <person name="Pitluck S."/>
            <person name="Peters L."/>
            <person name="Kyrpides N."/>
            <person name="Mavromatis K."/>
            <person name="Ivanova N."/>
            <person name="Ovchinnikova G."/>
            <person name="Pagani I."/>
            <person name="Daligault H."/>
            <person name="Detter J.C."/>
            <person name="Han C."/>
            <person name="Land M."/>
            <person name="Hauser L."/>
            <person name="Markowitz V."/>
            <person name="Cheng J.-F."/>
            <person name="Hugenholtz P."/>
            <person name="Woyke T."/>
            <person name="Wu D."/>
            <person name="Verbarg S."/>
            <person name="Frueling A."/>
            <person name="Brambilla E."/>
            <person name="Klenk H.-P."/>
            <person name="Eisen J.A."/>
        </authorList>
    </citation>
    <scope>NUCLEOTIDE SEQUENCE</scope>
    <source>
        <strain>DSM 1100</strain>
    </source>
</reference>
<dbReference type="AlphaFoldDB" id="F4KZD8"/>
<dbReference type="STRING" id="760192.Halhy_0523"/>
<dbReference type="KEGG" id="hhy:Halhy_0523"/>
<protein>
    <submittedName>
        <fullName evidence="1">Uncharacterized protein</fullName>
    </submittedName>
</protein>
<organism evidence="1 2">
    <name type="scientific">Haliscomenobacter hydrossis (strain ATCC 27775 / DSM 1100 / LMG 10767 / O)</name>
    <dbReference type="NCBI Taxonomy" id="760192"/>
    <lineage>
        <taxon>Bacteria</taxon>
        <taxon>Pseudomonadati</taxon>
        <taxon>Bacteroidota</taxon>
        <taxon>Saprospiria</taxon>
        <taxon>Saprospirales</taxon>
        <taxon>Haliscomenobacteraceae</taxon>
        <taxon>Haliscomenobacter</taxon>
    </lineage>
</organism>
<gene>
    <name evidence="1" type="ordered locus">Halhy_0523</name>
</gene>
<evidence type="ECO:0000313" key="2">
    <source>
        <dbReference type="Proteomes" id="UP000008461"/>
    </source>
</evidence>
<name>F4KZD8_HALH1</name>
<reference evidence="1 2" key="1">
    <citation type="journal article" date="2011" name="Stand. Genomic Sci.">
        <title>Complete genome sequence of Haliscomenobacter hydrossis type strain (O).</title>
        <authorList>
            <consortium name="US DOE Joint Genome Institute (JGI-PGF)"/>
            <person name="Daligault H."/>
            <person name="Lapidus A."/>
            <person name="Zeytun A."/>
            <person name="Nolan M."/>
            <person name="Lucas S."/>
            <person name="Del Rio T.G."/>
            <person name="Tice H."/>
            <person name="Cheng J.F."/>
            <person name="Tapia R."/>
            <person name="Han C."/>
            <person name="Goodwin L."/>
            <person name="Pitluck S."/>
            <person name="Liolios K."/>
            <person name="Pagani I."/>
            <person name="Ivanova N."/>
            <person name="Huntemann M."/>
            <person name="Mavromatis K."/>
            <person name="Mikhailova N."/>
            <person name="Pati A."/>
            <person name="Chen A."/>
            <person name="Palaniappan K."/>
            <person name="Land M."/>
            <person name="Hauser L."/>
            <person name="Brambilla E.M."/>
            <person name="Rohde M."/>
            <person name="Verbarg S."/>
            <person name="Goker M."/>
            <person name="Bristow J."/>
            <person name="Eisen J.A."/>
            <person name="Markowitz V."/>
            <person name="Hugenholtz P."/>
            <person name="Kyrpides N.C."/>
            <person name="Klenk H.P."/>
            <person name="Woyke T."/>
        </authorList>
    </citation>
    <scope>NUCLEOTIDE SEQUENCE [LARGE SCALE GENOMIC DNA]</scope>
    <source>
        <strain evidence="2">ATCC 27775 / DSM 1100 / LMG 10767 / O</strain>
    </source>
</reference>